<dbReference type="SUPFAM" id="SSF55874">
    <property type="entry name" value="ATPase domain of HSP90 chaperone/DNA topoisomerase II/histidine kinase"/>
    <property type="match status" value="1"/>
</dbReference>
<evidence type="ECO:0000313" key="8">
    <source>
        <dbReference type="EMBL" id="EQD48233.1"/>
    </source>
</evidence>
<comment type="caution">
    <text evidence="8">The sequence shown here is derived from an EMBL/GenBank/DDBJ whole genome shotgun (WGS) entry which is preliminary data.</text>
</comment>
<evidence type="ECO:0000256" key="5">
    <source>
        <dbReference type="ARBA" id="ARBA00022777"/>
    </source>
</evidence>
<reference evidence="8" key="2">
    <citation type="journal article" date="2014" name="ISME J.">
        <title>Microbial stratification in low pH oxic and suboxic macroscopic growths along an acid mine drainage.</title>
        <authorList>
            <person name="Mendez-Garcia C."/>
            <person name="Mesa V."/>
            <person name="Sprenger R.R."/>
            <person name="Richter M."/>
            <person name="Diez M.S."/>
            <person name="Solano J."/>
            <person name="Bargiela R."/>
            <person name="Golyshina O.V."/>
            <person name="Manteca A."/>
            <person name="Ramos J.L."/>
            <person name="Gallego J.R."/>
            <person name="Llorente I."/>
            <person name="Martins Dos Santos V.A."/>
            <person name="Jensen O.N."/>
            <person name="Pelaez A.I."/>
            <person name="Sanchez J."/>
            <person name="Ferrer M."/>
        </authorList>
    </citation>
    <scope>NUCLEOTIDE SEQUENCE</scope>
</reference>
<dbReference type="CDD" id="cd00075">
    <property type="entry name" value="HATPase"/>
    <property type="match status" value="1"/>
</dbReference>
<name>T0ZUL7_9ZZZZ</name>
<dbReference type="InterPro" id="IPR036890">
    <property type="entry name" value="HATPase_C_sf"/>
</dbReference>
<dbReference type="InterPro" id="IPR005467">
    <property type="entry name" value="His_kinase_dom"/>
</dbReference>
<feature type="domain" description="Histidine kinase" evidence="7">
    <location>
        <begin position="1"/>
        <end position="98"/>
    </location>
</feature>
<dbReference type="InterPro" id="IPR003594">
    <property type="entry name" value="HATPase_dom"/>
</dbReference>
<dbReference type="PRINTS" id="PR00344">
    <property type="entry name" value="BCTRLSENSOR"/>
</dbReference>
<dbReference type="GO" id="GO:0005524">
    <property type="term" value="F:ATP binding"/>
    <property type="evidence" value="ECO:0007669"/>
    <property type="project" value="UniProtKB-KW"/>
</dbReference>
<reference evidence="8" key="1">
    <citation type="submission" date="2013-08" db="EMBL/GenBank/DDBJ databases">
        <authorList>
            <person name="Mendez C."/>
            <person name="Richter M."/>
            <person name="Ferrer M."/>
            <person name="Sanchez J."/>
        </authorList>
    </citation>
    <scope>NUCLEOTIDE SEQUENCE</scope>
</reference>
<dbReference type="Gene3D" id="3.30.565.10">
    <property type="entry name" value="Histidine kinase-like ATPase, C-terminal domain"/>
    <property type="match status" value="1"/>
</dbReference>
<dbReference type="PROSITE" id="PS50109">
    <property type="entry name" value="HIS_KIN"/>
    <property type="match status" value="1"/>
</dbReference>
<protein>
    <recommendedName>
        <fullName evidence="2">histidine kinase</fullName>
        <ecNumber evidence="2">2.7.13.3</ecNumber>
    </recommendedName>
</protein>
<dbReference type="PANTHER" id="PTHR45453:SF1">
    <property type="entry name" value="PHOSPHATE REGULON SENSOR PROTEIN PHOR"/>
    <property type="match status" value="1"/>
</dbReference>
<sequence>HYALHYTPPGGTVTLGVAVRDGEMRIYVRDSGPGIPTGELPFVMDRFYRGTAGRAAGSGSGLGLAIASAVTGSLGGRLELECPPEGGTIAILAFTTRNQLVIENSSSATSAVTS</sequence>
<keyword evidence="8" id="KW-0067">ATP-binding</keyword>
<dbReference type="PANTHER" id="PTHR45453">
    <property type="entry name" value="PHOSPHATE REGULON SENSOR PROTEIN PHOR"/>
    <property type="match status" value="1"/>
</dbReference>
<dbReference type="InterPro" id="IPR004358">
    <property type="entry name" value="Sig_transdc_His_kin-like_C"/>
</dbReference>
<keyword evidence="3" id="KW-0597">Phosphoprotein</keyword>
<evidence type="ECO:0000256" key="2">
    <source>
        <dbReference type="ARBA" id="ARBA00012438"/>
    </source>
</evidence>
<organism evidence="8">
    <name type="scientific">mine drainage metagenome</name>
    <dbReference type="NCBI Taxonomy" id="410659"/>
    <lineage>
        <taxon>unclassified sequences</taxon>
        <taxon>metagenomes</taxon>
        <taxon>ecological metagenomes</taxon>
    </lineage>
</organism>
<dbReference type="GO" id="GO:0016036">
    <property type="term" value="P:cellular response to phosphate starvation"/>
    <property type="evidence" value="ECO:0007669"/>
    <property type="project" value="TreeGrafter"/>
</dbReference>
<keyword evidence="4" id="KW-0808">Transferase</keyword>
<evidence type="ECO:0000256" key="4">
    <source>
        <dbReference type="ARBA" id="ARBA00022679"/>
    </source>
</evidence>
<dbReference type="AlphaFoldDB" id="T0ZUL7"/>
<keyword evidence="6" id="KW-0902">Two-component regulatory system</keyword>
<dbReference type="GO" id="GO:0000155">
    <property type="term" value="F:phosphorelay sensor kinase activity"/>
    <property type="evidence" value="ECO:0007669"/>
    <property type="project" value="TreeGrafter"/>
</dbReference>
<keyword evidence="5" id="KW-0418">Kinase</keyword>
<dbReference type="SMART" id="SM00387">
    <property type="entry name" value="HATPase_c"/>
    <property type="match status" value="1"/>
</dbReference>
<dbReference type="GO" id="GO:0005886">
    <property type="term" value="C:plasma membrane"/>
    <property type="evidence" value="ECO:0007669"/>
    <property type="project" value="TreeGrafter"/>
</dbReference>
<keyword evidence="8" id="KW-0547">Nucleotide-binding</keyword>
<gene>
    <name evidence="8" type="ORF">B2A_08057</name>
</gene>
<evidence type="ECO:0000259" key="7">
    <source>
        <dbReference type="PROSITE" id="PS50109"/>
    </source>
</evidence>
<dbReference type="EC" id="2.7.13.3" evidence="2"/>
<accession>T0ZUL7</accession>
<dbReference type="InterPro" id="IPR050351">
    <property type="entry name" value="BphY/WalK/GraS-like"/>
</dbReference>
<evidence type="ECO:0000256" key="1">
    <source>
        <dbReference type="ARBA" id="ARBA00000085"/>
    </source>
</evidence>
<dbReference type="EMBL" id="AUZZ01005798">
    <property type="protein sequence ID" value="EQD48233.1"/>
    <property type="molecule type" value="Genomic_DNA"/>
</dbReference>
<dbReference type="GO" id="GO:0004721">
    <property type="term" value="F:phosphoprotein phosphatase activity"/>
    <property type="evidence" value="ECO:0007669"/>
    <property type="project" value="TreeGrafter"/>
</dbReference>
<evidence type="ECO:0000256" key="6">
    <source>
        <dbReference type="ARBA" id="ARBA00023012"/>
    </source>
</evidence>
<evidence type="ECO:0000256" key="3">
    <source>
        <dbReference type="ARBA" id="ARBA00022553"/>
    </source>
</evidence>
<dbReference type="Pfam" id="PF02518">
    <property type="entry name" value="HATPase_c"/>
    <property type="match status" value="1"/>
</dbReference>
<feature type="non-terminal residue" evidence="8">
    <location>
        <position position="1"/>
    </location>
</feature>
<comment type="catalytic activity">
    <reaction evidence="1">
        <text>ATP + protein L-histidine = ADP + protein N-phospho-L-histidine.</text>
        <dbReference type="EC" id="2.7.13.3"/>
    </reaction>
</comment>
<proteinExistence type="predicted"/>